<dbReference type="NCBIfam" id="NF040521">
    <property type="entry name" value="C45_proenzyme"/>
    <property type="match status" value="1"/>
</dbReference>
<keyword evidence="1" id="KW-0732">Signal</keyword>
<dbReference type="AlphaFoldDB" id="A8ZZQ8"/>
<name>A8ZZQ8_DESOH</name>
<dbReference type="EMBL" id="CP000859">
    <property type="protein sequence ID" value="ABW68930.1"/>
    <property type="molecule type" value="Genomic_DNA"/>
</dbReference>
<sequence>MKRLSLFGLTILCLILPAQMLFAFAPKPPPPPPPPQTTPEPAPGLRVDRVYAPGGKGYLEYIITDTGQKQPFLHLEGSGYEMGYQQGYLIPEKCRAVASDDFYIDLGTSMIGGNTGIDTDIFLEPIAEMLLEFLGMERSDYPDTSLADILLFTFKKIALYNEKYIPQEYLDEMHGISEGARARGIDLPYEDVLLLNMGFDAFLSAGYPIMVSLVEIEKLLDNLELSCNAHILDGNATVNDVLYFGRDFMFGGAGFSDHPVIIETFGKGRNRMVNVTVAGMVGCIAGMNEKGLGIGMDMVPAFDCSPGDVGMGTLLTARWVMEQADELPEAVSMIKKSKRGVSWIYAIADGKGANRGGVSLEVSAHNYGTRYLNHRQEFLVPLLYGVDQQETYSDALIQTNHFLTLNMNSLAGTYVDGDSDRRYDDMVPLLKKDYGKYDYNKAFDFINWMYLARNQGPGDYVHQSTTLFDLTNLKMTTLAGPKFGQGATTLRLQ</sequence>
<organism evidence="3 4">
    <name type="scientific">Desulfosudis oleivorans (strain DSM 6200 / JCM 39069 / Hxd3)</name>
    <name type="common">Desulfococcus oleovorans</name>
    <dbReference type="NCBI Taxonomy" id="96561"/>
    <lineage>
        <taxon>Bacteria</taxon>
        <taxon>Pseudomonadati</taxon>
        <taxon>Thermodesulfobacteriota</taxon>
        <taxon>Desulfobacteria</taxon>
        <taxon>Desulfobacterales</taxon>
        <taxon>Desulfosudaceae</taxon>
        <taxon>Desulfosudis</taxon>
    </lineage>
</organism>
<evidence type="ECO:0000313" key="3">
    <source>
        <dbReference type="EMBL" id="ABW68930.1"/>
    </source>
</evidence>
<gene>
    <name evidence="3" type="ordered locus">Dole_3127</name>
</gene>
<dbReference type="Gene3D" id="3.60.60.10">
    <property type="entry name" value="Penicillin V Acylase, Chain A"/>
    <property type="match status" value="1"/>
</dbReference>
<dbReference type="PANTHER" id="PTHR35190:SF2">
    <property type="entry name" value="PROTEIN DCD1B"/>
    <property type="match status" value="1"/>
</dbReference>
<evidence type="ECO:0000256" key="1">
    <source>
        <dbReference type="SAM" id="SignalP"/>
    </source>
</evidence>
<dbReference type="InterPro" id="IPR005079">
    <property type="entry name" value="Peptidase_C45_hydrolase"/>
</dbReference>
<feature type="chain" id="PRO_5002734977" description="Peptidase C45 hydrolase domain-containing protein" evidence="1">
    <location>
        <begin position="24"/>
        <end position="493"/>
    </location>
</feature>
<dbReference type="Proteomes" id="UP000008561">
    <property type="component" value="Chromosome"/>
</dbReference>
<dbReference type="STRING" id="96561.Dole_3127"/>
<dbReference type="HOGENOM" id="CLU_552899_0_0_7"/>
<proteinExistence type="predicted"/>
<accession>A8ZZQ8</accession>
<evidence type="ECO:0000259" key="2">
    <source>
        <dbReference type="Pfam" id="PF03417"/>
    </source>
</evidence>
<dbReference type="eggNOG" id="COG4927">
    <property type="taxonomic scope" value="Bacteria"/>
</dbReference>
<keyword evidence="4" id="KW-1185">Reference proteome</keyword>
<dbReference type="Pfam" id="PF03417">
    <property type="entry name" value="AAT"/>
    <property type="match status" value="1"/>
</dbReference>
<dbReference type="KEGG" id="dol:Dole_3127"/>
<dbReference type="OrthoDB" id="5480874at2"/>
<feature type="signal peptide" evidence="1">
    <location>
        <begin position="1"/>
        <end position="23"/>
    </location>
</feature>
<reference evidence="3 4" key="1">
    <citation type="submission" date="2007-10" db="EMBL/GenBank/DDBJ databases">
        <title>Complete sequence of Desulfococcus oleovorans Hxd3.</title>
        <authorList>
            <consortium name="US DOE Joint Genome Institute"/>
            <person name="Copeland A."/>
            <person name="Lucas S."/>
            <person name="Lapidus A."/>
            <person name="Barry K."/>
            <person name="Glavina del Rio T."/>
            <person name="Dalin E."/>
            <person name="Tice H."/>
            <person name="Pitluck S."/>
            <person name="Kiss H."/>
            <person name="Brettin T."/>
            <person name="Bruce D."/>
            <person name="Detter J.C."/>
            <person name="Han C."/>
            <person name="Schmutz J."/>
            <person name="Larimer F."/>
            <person name="Land M."/>
            <person name="Hauser L."/>
            <person name="Kyrpides N."/>
            <person name="Kim E."/>
            <person name="Wawrik B."/>
            <person name="Richardson P."/>
        </authorList>
    </citation>
    <scope>NUCLEOTIDE SEQUENCE [LARGE SCALE GENOMIC DNA]</scope>
    <source>
        <strain evidence="4">DSM 6200 / JCM 39069 / Hxd3</strain>
    </source>
</reference>
<dbReference type="InterPro" id="IPR047803">
    <property type="entry name" value="DCD1A/B-like"/>
</dbReference>
<evidence type="ECO:0000313" key="4">
    <source>
        <dbReference type="Proteomes" id="UP000008561"/>
    </source>
</evidence>
<dbReference type="InterPro" id="IPR047794">
    <property type="entry name" value="C45_proenzyme-like"/>
</dbReference>
<feature type="domain" description="Peptidase C45 hydrolase" evidence="2">
    <location>
        <begin position="276"/>
        <end position="436"/>
    </location>
</feature>
<dbReference type="PANTHER" id="PTHR35190">
    <property type="entry name" value="PROTEIN DCD1B"/>
    <property type="match status" value="1"/>
</dbReference>
<protein>
    <recommendedName>
        <fullName evidence="2">Peptidase C45 hydrolase domain-containing protein</fullName>
    </recommendedName>
</protein>
<dbReference type="RefSeq" id="WP_012176540.1">
    <property type="nucleotide sequence ID" value="NC_009943.1"/>
</dbReference>